<keyword evidence="4" id="KW-1185">Reference proteome</keyword>
<proteinExistence type="predicted"/>
<name>A0A1A5XK05_9BURK</name>
<evidence type="ECO:0000313" key="4">
    <source>
        <dbReference type="Proteomes" id="UP000247515"/>
    </source>
</evidence>
<dbReference type="Proteomes" id="UP000183529">
    <property type="component" value="Unassembled WGS sequence"/>
</dbReference>
<dbReference type="Pfam" id="PF07369">
    <property type="entry name" value="DUF1488"/>
    <property type="match status" value="1"/>
</dbReference>
<dbReference type="RefSeq" id="WP_065058384.1">
    <property type="nucleotide sequence ID" value="NZ_CADFGN010000012.1"/>
</dbReference>
<dbReference type="EMBL" id="FNZM01000029">
    <property type="protein sequence ID" value="SEK14565.1"/>
    <property type="molecule type" value="Genomic_DNA"/>
</dbReference>
<reference evidence="1 4" key="2">
    <citation type="submission" date="2018-05" db="EMBL/GenBank/DDBJ databases">
        <title>Genomic Encyclopedia of Type Strains, Phase IV (KMG-V): Genome sequencing to study the core and pangenomes of soil and plant-associated prokaryotes.</title>
        <authorList>
            <person name="Whitman W."/>
        </authorList>
    </citation>
    <scope>NUCLEOTIDE SEQUENCE [LARGE SCALE GENOMIC DNA]</scope>
    <source>
        <strain evidence="1 4">SIr-6563</strain>
    </source>
</reference>
<dbReference type="AlphaFoldDB" id="A0A1A5XK05"/>
<evidence type="ECO:0000313" key="1">
    <source>
        <dbReference type="EMBL" id="PXX06442.1"/>
    </source>
</evidence>
<comment type="caution">
    <text evidence="2">The sequence shown here is derived from an EMBL/GenBank/DDBJ whole genome shotgun (WGS) entry which is preliminary data.</text>
</comment>
<dbReference type="Proteomes" id="UP000247515">
    <property type="component" value="Unassembled WGS sequence"/>
</dbReference>
<reference evidence="2 3" key="1">
    <citation type="submission" date="2016-10" db="EMBL/GenBank/DDBJ databases">
        <authorList>
            <person name="Varghese N."/>
            <person name="Submissions S."/>
        </authorList>
    </citation>
    <scope>NUCLEOTIDE SEQUENCE [LARGE SCALE GENOMIC DNA]</scope>
    <source>
        <strain evidence="2 3">LMG 22274</strain>
    </source>
</reference>
<dbReference type="OrthoDB" id="8967044at2"/>
<evidence type="ECO:0000313" key="2">
    <source>
        <dbReference type="EMBL" id="SEK14565.1"/>
    </source>
</evidence>
<dbReference type="SUPFAM" id="SSF160272">
    <property type="entry name" value="Shew3726-like"/>
    <property type="match status" value="1"/>
</dbReference>
<dbReference type="EMBL" id="QJJV01000035">
    <property type="protein sequence ID" value="PXX06442.1"/>
    <property type="molecule type" value="Genomic_DNA"/>
</dbReference>
<dbReference type="GeneID" id="61304168"/>
<dbReference type="InterPro" id="IPR009962">
    <property type="entry name" value="DUF1488"/>
</dbReference>
<gene>
    <name evidence="1" type="ORF">C7400_13545</name>
    <name evidence="2" type="ORF">SAMN05216550_12945</name>
</gene>
<organism evidence="2 3">
    <name type="scientific">Paraburkholderia tropica</name>
    <dbReference type="NCBI Taxonomy" id="92647"/>
    <lineage>
        <taxon>Bacteria</taxon>
        <taxon>Pseudomonadati</taxon>
        <taxon>Pseudomonadota</taxon>
        <taxon>Betaproteobacteria</taxon>
        <taxon>Burkholderiales</taxon>
        <taxon>Burkholderiaceae</taxon>
        <taxon>Paraburkholderia</taxon>
    </lineage>
</organism>
<protein>
    <submittedName>
        <fullName evidence="1">Uncharacterized protein DUF1488</fullName>
    </submittedName>
</protein>
<evidence type="ECO:0000313" key="3">
    <source>
        <dbReference type="Proteomes" id="UP000183529"/>
    </source>
</evidence>
<dbReference type="Gene3D" id="3.30.160.140">
    <property type="entry name" value="Shew3726-like"/>
    <property type="match status" value="1"/>
</dbReference>
<accession>A0A1A5XK05</accession>
<dbReference type="InterPro" id="IPR036692">
    <property type="entry name" value="Shew3726-like_sf"/>
</dbReference>
<sequence length="92" mass="10180">MDITFPPSVPQYDAQCYTLVFPVCVDGKRIECGITAEALEDHFGARSVRETDLVEAFDEHRHAIEDTAVTLIRATRGAPVLLHSGVFRVYGS</sequence>